<dbReference type="PANTHER" id="PTHR46797:SF1">
    <property type="entry name" value="METHYLPHOSPHONATE SYNTHASE"/>
    <property type="match status" value="1"/>
</dbReference>
<dbReference type="CDD" id="cd00093">
    <property type="entry name" value="HTH_XRE"/>
    <property type="match status" value="1"/>
</dbReference>
<dbReference type="InterPro" id="IPR050807">
    <property type="entry name" value="TransReg_Diox_bact_type"/>
</dbReference>
<gene>
    <name evidence="4" type="ORF">NCTC13160_00384</name>
</gene>
<evidence type="ECO:0000256" key="1">
    <source>
        <dbReference type="ARBA" id="ARBA00023125"/>
    </source>
</evidence>
<name>A0A378YDU6_9BURK</name>
<dbReference type="PANTHER" id="PTHR46797">
    <property type="entry name" value="HTH-TYPE TRANSCRIPTIONAL REGULATOR"/>
    <property type="match status" value="1"/>
</dbReference>
<dbReference type="GO" id="GO:0003700">
    <property type="term" value="F:DNA-binding transcription factor activity"/>
    <property type="evidence" value="ECO:0007669"/>
    <property type="project" value="TreeGrafter"/>
</dbReference>
<dbReference type="Gene3D" id="1.10.260.40">
    <property type="entry name" value="lambda repressor-like DNA-binding domains"/>
    <property type="match status" value="1"/>
</dbReference>
<dbReference type="STRING" id="93220.A6P55_22970"/>
<sequence length="213" mass="22875">MSTERRRTPARKGARATAGTQGGTTDAAAQHPGELVRAIRQRRGLTLDELATLAGMSKGHLSRFERGEKTVSLAGLMRVAQALDTSAASLLGEQVDRSVLHMVRAGDRHFRKDTGGEYEYAPLSRANGGDGPTAMLLRLSADANVKEAAFHSGDEVFYVLSGAIEIELADQSLILREGDFAQFPGLVKHRIRSVGSDAELLIVVTGKGRVDHE</sequence>
<dbReference type="InterPro" id="IPR013096">
    <property type="entry name" value="Cupin_2"/>
</dbReference>
<dbReference type="KEGG" id="ppnm:LV28_25195"/>
<keyword evidence="1" id="KW-0238">DNA-binding</keyword>
<proteinExistence type="predicted"/>
<evidence type="ECO:0000259" key="3">
    <source>
        <dbReference type="PROSITE" id="PS50943"/>
    </source>
</evidence>
<organism evidence="4 5">
    <name type="scientific">Pandoraea pnomenusa</name>
    <dbReference type="NCBI Taxonomy" id="93220"/>
    <lineage>
        <taxon>Bacteria</taxon>
        <taxon>Pseudomonadati</taxon>
        <taxon>Pseudomonadota</taxon>
        <taxon>Betaproteobacteria</taxon>
        <taxon>Burkholderiales</taxon>
        <taxon>Burkholderiaceae</taxon>
        <taxon>Pandoraea</taxon>
    </lineage>
</organism>
<dbReference type="CDD" id="cd02209">
    <property type="entry name" value="cupin_XRE_C"/>
    <property type="match status" value="1"/>
</dbReference>
<dbReference type="GO" id="GO:0005829">
    <property type="term" value="C:cytosol"/>
    <property type="evidence" value="ECO:0007669"/>
    <property type="project" value="TreeGrafter"/>
</dbReference>
<dbReference type="GO" id="GO:0003677">
    <property type="term" value="F:DNA binding"/>
    <property type="evidence" value="ECO:0007669"/>
    <property type="project" value="UniProtKB-KW"/>
</dbReference>
<dbReference type="PROSITE" id="PS50943">
    <property type="entry name" value="HTH_CROC1"/>
    <property type="match status" value="1"/>
</dbReference>
<evidence type="ECO:0000256" key="2">
    <source>
        <dbReference type="SAM" id="MobiDB-lite"/>
    </source>
</evidence>
<dbReference type="SUPFAM" id="SSF51182">
    <property type="entry name" value="RmlC-like cupins"/>
    <property type="match status" value="1"/>
</dbReference>
<dbReference type="AlphaFoldDB" id="A0A378YDU6"/>
<accession>A0A378YDU6</accession>
<evidence type="ECO:0000313" key="5">
    <source>
        <dbReference type="Proteomes" id="UP000254573"/>
    </source>
</evidence>
<dbReference type="Pfam" id="PF01381">
    <property type="entry name" value="HTH_3"/>
    <property type="match status" value="1"/>
</dbReference>
<dbReference type="OrthoDB" id="9090296at2"/>
<dbReference type="Gene3D" id="2.60.120.10">
    <property type="entry name" value="Jelly Rolls"/>
    <property type="match status" value="1"/>
</dbReference>
<feature type="domain" description="HTH cro/C1-type" evidence="3">
    <location>
        <begin position="36"/>
        <end position="90"/>
    </location>
</feature>
<feature type="compositionally biased region" description="Low complexity" evidence="2">
    <location>
        <begin position="15"/>
        <end position="29"/>
    </location>
</feature>
<dbReference type="InterPro" id="IPR014710">
    <property type="entry name" value="RmlC-like_jellyroll"/>
</dbReference>
<dbReference type="InterPro" id="IPR011051">
    <property type="entry name" value="RmlC_Cupin_sf"/>
</dbReference>
<dbReference type="RefSeq" id="WP_048806341.1">
    <property type="nucleotide sequence ID" value="NZ_CP009553.3"/>
</dbReference>
<dbReference type="InterPro" id="IPR001387">
    <property type="entry name" value="Cro/C1-type_HTH"/>
</dbReference>
<dbReference type="Proteomes" id="UP000254573">
    <property type="component" value="Unassembled WGS sequence"/>
</dbReference>
<dbReference type="SMART" id="SM00530">
    <property type="entry name" value="HTH_XRE"/>
    <property type="match status" value="1"/>
</dbReference>
<protein>
    <submittedName>
        <fullName evidence="4">Anaerobic benzoate catabolism transcriptional regulator</fullName>
    </submittedName>
</protein>
<feature type="region of interest" description="Disordered" evidence="2">
    <location>
        <begin position="1"/>
        <end position="30"/>
    </location>
</feature>
<dbReference type="InterPro" id="IPR010982">
    <property type="entry name" value="Lambda_DNA-bd_dom_sf"/>
</dbReference>
<dbReference type="Pfam" id="PF07883">
    <property type="entry name" value="Cupin_2"/>
    <property type="match status" value="1"/>
</dbReference>
<dbReference type="EMBL" id="UGSG01000001">
    <property type="protein sequence ID" value="SUA74577.1"/>
    <property type="molecule type" value="Genomic_DNA"/>
</dbReference>
<reference evidence="4 5" key="1">
    <citation type="submission" date="2018-06" db="EMBL/GenBank/DDBJ databases">
        <authorList>
            <consortium name="Pathogen Informatics"/>
            <person name="Doyle S."/>
        </authorList>
    </citation>
    <scope>NUCLEOTIDE SEQUENCE [LARGE SCALE GENOMIC DNA]</scope>
    <source>
        <strain evidence="4 5">NCTC13160</strain>
    </source>
</reference>
<evidence type="ECO:0000313" key="4">
    <source>
        <dbReference type="EMBL" id="SUA74577.1"/>
    </source>
</evidence>